<dbReference type="PANTHER" id="PTHR42872:SF6">
    <property type="entry name" value="PROTEIN-GLUTAMATE METHYLESTERASE_PROTEIN-GLUTAMINE GLUTAMINASE"/>
    <property type="match status" value="1"/>
</dbReference>
<evidence type="ECO:0000313" key="6">
    <source>
        <dbReference type="EMBL" id="MEK8033027.1"/>
    </source>
</evidence>
<keyword evidence="4" id="KW-0145">Chemotaxis</keyword>
<keyword evidence="1 4" id="KW-0378">Hydrolase</keyword>
<name>A0ABU9BST3_9BURK</name>
<comment type="caution">
    <text evidence="6">The sequence shown here is derived from an EMBL/GenBank/DDBJ whole genome shotgun (WGS) entry which is preliminary data.</text>
</comment>
<dbReference type="Proteomes" id="UP001371218">
    <property type="component" value="Unassembled WGS sequence"/>
</dbReference>
<sequence length="209" mass="21571">MSAALAGASALPGAAPRREPFRAVAIGTSAGGIDALAALLPCLPTGATLSVFIVVHLPPSVPSLLCDIFRPKCALRVMEAEDKCPVEPGTLYFAPPNYHLLIDPGPQLALSIDPAVHFSRPAIDVLFESAADIYRQYLLGIVLTGASEDGARGLLAVHRAGGAVVVQSPDTAMAPAMPLHAIRRCPEAAVLTLNDIGKLLQEAARGSAG</sequence>
<evidence type="ECO:0000256" key="2">
    <source>
        <dbReference type="ARBA" id="ARBA00039140"/>
    </source>
</evidence>
<feature type="domain" description="CheB-type methylesterase" evidence="5">
    <location>
        <begin position="12"/>
        <end position="207"/>
    </location>
</feature>
<dbReference type="InterPro" id="IPR000673">
    <property type="entry name" value="Sig_transdc_resp-reg_Me-estase"/>
</dbReference>
<evidence type="ECO:0000256" key="3">
    <source>
        <dbReference type="ARBA" id="ARBA00048267"/>
    </source>
</evidence>
<feature type="active site" evidence="4">
    <location>
        <position position="29"/>
    </location>
</feature>
<dbReference type="RefSeq" id="WP_341427448.1">
    <property type="nucleotide sequence ID" value="NZ_JBBUTG010000013.1"/>
</dbReference>
<organism evidence="6 7">
    <name type="scientific">Ideonella lacteola</name>
    <dbReference type="NCBI Taxonomy" id="2984193"/>
    <lineage>
        <taxon>Bacteria</taxon>
        <taxon>Pseudomonadati</taxon>
        <taxon>Pseudomonadota</taxon>
        <taxon>Betaproteobacteria</taxon>
        <taxon>Burkholderiales</taxon>
        <taxon>Sphaerotilaceae</taxon>
        <taxon>Ideonella</taxon>
    </lineage>
</organism>
<dbReference type="SUPFAM" id="SSF52738">
    <property type="entry name" value="Methylesterase CheB, C-terminal domain"/>
    <property type="match status" value="1"/>
</dbReference>
<reference evidence="6 7" key="1">
    <citation type="submission" date="2024-04" db="EMBL/GenBank/DDBJ databases">
        <title>Novel species of the genus Ideonella isolated from streams.</title>
        <authorList>
            <person name="Lu H."/>
        </authorList>
    </citation>
    <scope>NUCLEOTIDE SEQUENCE [LARGE SCALE GENOMIC DNA]</scope>
    <source>
        <strain evidence="6 7">DXS29W</strain>
    </source>
</reference>
<dbReference type="PANTHER" id="PTHR42872">
    <property type="entry name" value="PROTEIN-GLUTAMATE METHYLESTERASE/PROTEIN-GLUTAMINE GLUTAMINASE"/>
    <property type="match status" value="1"/>
</dbReference>
<feature type="active site" evidence="4">
    <location>
        <position position="149"/>
    </location>
</feature>
<evidence type="ECO:0000256" key="1">
    <source>
        <dbReference type="ARBA" id="ARBA00022801"/>
    </source>
</evidence>
<dbReference type="EC" id="3.1.1.61" evidence="2"/>
<evidence type="ECO:0000313" key="7">
    <source>
        <dbReference type="Proteomes" id="UP001371218"/>
    </source>
</evidence>
<dbReference type="InterPro" id="IPR035909">
    <property type="entry name" value="CheB_C"/>
</dbReference>
<dbReference type="EMBL" id="JBBUTG010000013">
    <property type="protein sequence ID" value="MEK8033027.1"/>
    <property type="molecule type" value="Genomic_DNA"/>
</dbReference>
<gene>
    <name evidence="6" type="ORF">AACH06_19565</name>
</gene>
<evidence type="ECO:0000259" key="5">
    <source>
        <dbReference type="PROSITE" id="PS50122"/>
    </source>
</evidence>
<dbReference type="Pfam" id="PF01339">
    <property type="entry name" value="CheB_methylest"/>
    <property type="match status" value="1"/>
</dbReference>
<comment type="catalytic activity">
    <reaction evidence="3">
        <text>[protein]-L-glutamate 5-O-methyl ester + H2O = L-glutamyl-[protein] + methanol + H(+)</text>
        <dbReference type="Rhea" id="RHEA:23236"/>
        <dbReference type="Rhea" id="RHEA-COMP:10208"/>
        <dbReference type="Rhea" id="RHEA-COMP:10311"/>
        <dbReference type="ChEBI" id="CHEBI:15377"/>
        <dbReference type="ChEBI" id="CHEBI:15378"/>
        <dbReference type="ChEBI" id="CHEBI:17790"/>
        <dbReference type="ChEBI" id="CHEBI:29973"/>
        <dbReference type="ChEBI" id="CHEBI:82795"/>
        <dbReference type="EC" id="3.1.1.61"/>
    </reaction>
</comment>
<protein>
    <recommendedName>
        <fullName evidence="2">protein-glutamate methylesterase</fullName>
        <ecNumber evidence="2">3.1.1.61</ecNumber>
    </recommendedName>
</protein>
<proteinExistence type="predicted"/>
<dbReference type="CDD" id="cd16433">
    <property type="entry name" value="CheB"/>
    <property type="match status" value="1"/>
</dbReference>
<dbReference type="Gene3D" id="3.40.50.180">
    <property type="entry name" value="Methylesterase CheB, C-terminal domain"/>
    <property type="match status" value="1"/>
</dbReference>
<dbReference type="PROSITE" id="PS50122">
    <property type="entry name" value="CHEB"/>
    <property type="match status" value="1"/>
</dbReference>
<evidence type="ECO:0000256" key="4">
    <source>
        <dbReference type="PROSITE-ProRule" id="PRU00050"/>
    </source>
</evidence>
<keyword evidence="7" id="KW-1185">Reference proteome</keyword>
<accession>A0ABU9BST3</accession>
<feature type="active site" evidence="4">
    <location>
        <position position="56"/>
    </location>
</feature>